<evidence type="ECO:0000313" key="3">
    <source>
        <dbReference type="Proteomes" id="UP001479436"/>
    </source>
</evidence>
<keyword evidence="3" id="KW-1185">Reference proteome</keyword>
<accession>A0ABR2VSZ6</accession>
<feature type="chain" id="PRO_5045122966" evidence="1">
    <location>
        <begin position="27"/>
        <end position="266"/>
    </location>
</feature>
<dbReference type="EMBL" id="JASJQH010007865">
    <property type="protein sequence ID" value="KAK9700872.1"/>
    <property type="molecule type" value="Genomic_DNA"/>
</dbReference>
<dbReference type="Proteomes" id="UP001479436">
    <property type="component" value="Unassembled WGS sequence"/>
</dbReference>
<reference evidence="2 3" key="1">
    <citation type="submission" date="2023-04" db="EMBL/GenBank/DDBJ databases">
        <title>Genome of Basidiobolus ranarum AG-B5.</title>
        <authorList>
            <person name="Stajich J.E."/>
            <person name="Carter-House D."/>
            <person name="Gryganskyi A."/>
        </authorList>
    </citation>
    <scope>NUCLEOTIDE SEQUENCE [LARGE SCALE GENOMIC DNA]</scope>
    <source>
        <strain evidence="2 3">AG-B5</strain>
    </source>
</reference>
<proteinExistence type="predicted"/>
<name>A0ABR2VSZ6_9FUNG</name>
<evidence type="ECO:0000256" key="1">
    <source>
        <dbReference type="SAM" id="SignalP"/>
    </source>
</evidence>
<organism evidence="2 3">
    <name type="scientific">Basidiobolus ranarum</name>
    <dbReference type="NCBI Taxonomy" id="34480"/>
    <lineage>
        <taxon>Eukaryota</taxon>
        <taxon>Fungi</taxon>
        <taxon>Fungi incertae sedis</taxon>
        <taxon>Zoopagomycota</taxon>
        <taxon>Entomophthoromycotina</taxon>
        <taxon>Basidiobolomycetes</taxon>
        <taxon>Basidiobolales</taxon>
        <taxon>Basidiobolaceae</taxon>
        <taxon>Basidiobolus</taxon>
    </lineage>
</organism>
<gene>
    <name evidence="2" type="ORF">K7432_011985</name>
</gene>
<feature type="signal peptide" evidence="1">
    <location>
        <begin position="1"/>
        <end position="26"/>
    </location>
</feature>
<sequence>MISKSSLFWLLIISLVSVQWFPLSDAAFTITPKEAVADYKLKYQKLNTILASKMSELNKLSAKLFITAPEPEGLAKLKDIDKTIREHEGKWYAAEENVTKLNPIDKELGETIETDRESYTALKAKFTSQYNPMLRAYSKVGLKKIAEYQIELEHYHHLLVKHQRTVLRLTHQLKEKVIRKGGEQKNTIELLNKMYNEIIAQKAHIWSELAKDSVKILKNLPDKDGLGKEILDDQSKYQRNFLLFQAQFDSVYNALYLLDGKDAVYS</sequence>
<comment type="caution">
    <text evidence="2">The sequence shown here is derived from an EMBL/GenBank/DDBJ whole genome shotgun (WGS) entry which is preliminary data.</text>
</comment>
<evidence type="ECO:0000313" key="2">
    <source>
        <dbReference type="EMBL" id="KAK9700872.1"/>
    </source>
</evidence>
<protein>
    <submittedName>
        <fullName evidence="2">Uncharacterized protein</fullName>
    </submittedName>
</protein>
<keyword evidence="1" id="KW-0732">Signal</keyword>